<dbReference type="Gene3D" id="1.25.40.10">
    <property type="entry name" value="Tetratricopeptide repeat domain"/>
    <property type="match status" value="5"/>
</dbReference>
<keyword evidence="2" id="KW-0677">Repeat</keyword>
<dbReference type="Pfam" id="PF20431">
    <property type="entry name" value="E_motif"/>
    <property type="match status" value="1"/>
</dbReference>
<dbReference type="AlphaFoldDB" id="A0AAD3XXY2"/>
<dbReference type="Proteomes" id="UP001279734">
    <property type="component" value="Unassembled WGS sequence"/>
</dbReference>
<dbReference type="InterPro" id="IPR046960">
    <property type="entry name" value="PPR_At4g14850-like_plant"/>
</dbReference>
<dbReference type="FunFam" id="1.25.40.10:FF:000381">
    <property type="entry name" value="Pentatricopeptide repeat-containing protein"/>
    <property type="match status" value="1"/>
</dbReference>
<feature type="repeat" description="PPR" evidence="3">
    <location>
        <begin position="539"/>
        <end position="573"/>
    </location>
</feature>
<evidence type="ECO:0008006" key="6">
    <source>
        <dbReference type="Google" id="ProtNLM"/>
    </source>
</evidence>
<comment type="caution">
    <text evidence="4">The sequence shown here is derived from an EMBL/GenBank/DDBJ whole genome shotgun (WGS) entry which is preliminary data.</text>
</comment>
<dbReference type="Pfam" id="PF01535">
    <property type="entry name" value="PPR"/>
    <property type="match status" value="3"/>
</dbReference>
<accession>A0AAD3XXY2</accession>
<gene>
    <name evidence="4" type="ORF">Nepgr_021987</name>
</gene>
<evidence type="ECO:0000256" key="1">
    <source>
        <dbReference type="ARBA" id="ARBA00006643"/>
    </source>
</evidence>
<evidence type="ECO:0000256" key="3">
    <source>
        <dbReference type="PROSITE-ProRule" id="PRU00708"/>
    </source>
</evidence>
<dbReference type="NCBIfam" id="TIGR00756">
    <property type="entry name" value="PPR"/>
    <property type="match status" value="2"/>
</dbReference>
<dbReference type="Pfam" id="PF13041">
    <property type="entry name" value="PPR_2"/>
    <property type="match status" value="3"/>
</dbReference>
<dbReference type="InterPro" id="IPR002885">
    <property type="entry name" value="PPR_rpt"/>
</dbReference>
<dbReference type="GO" id="GO:0009451">
    <property type="term" value="P:RNA modification"/>
    <property type="evidence" value="ECO:0007669"/>
    <property type="project" value="InterPro"/>
</dbReference>
<dbReference type="InterPro" id="IPR011990">
    <property type="entry name" value="TPR-like_helical_dom_sf"/>
</dbReference>
<dbReference type="GO" id="GO:0003723">
    <property type="term" value="F:RNA binding"/>
    <property type="evidence" value="ECO:0007669"/>
    <property type="project" value="InterPro"/>
</dbReference>
<dbReference type="PANTHER" id="PTHR47926">
    <property type="entry name" value="PENTATRICOPEPTIDE REPEAT-CONTAINING PROTEIN"/>
    <property type="match status" value="1"/>
</dbReference>
<feature type="repeat" description="PPR" evidence="3">
    <location>
        <begin position="336"/>
        <end position="370"/>
    </location>
</feature>
<organism evidence="4 5">
    <name type="scientific">Nepenthes gracilis</name>
    <name type="common">Slender pitcher plant</name>
    <dbReference type="NCBI Taxonomy" id="150966"/>
    <lineage>
        <taxon>Eukaryota</taxon>
        <taxon>Viridiplantae</taxon>
        <taxon>Streptophyta</taxon>
        <taxon>Embryophyta</taxon>
        <taxon>Tracheophyta</taxon>
        <taxon>Spermatophyta</taxon>
        <taxon>Magnoliopsida</taxon>
        <taxon>eudicotyledons</taxon>
        <taxon>Gunneridae</taxon>
        <taxon>Pentapetalae</taxon>
        <taxon>Caryophyllales</taxon>
        <taxon>Nepenthaceae</taxon>
        <taxon>Nepenthes</taxon>
    </lineage>
</organism>
<protein>
    <recommendedName>
        <fullName evidence="6">Pentatricopeptide repeat-containing protein</fullName>
    </recommendedName>
</protein>
<reference evidence="4" key="1">
    <citation type="submission" date="2023-05" db="EMBL/GenBank/DDBJ databases">
        <title>Nepenthes gracilis genome sequencing.</title>
        <authorList>
            <person name="Fukushima K."/>
        </authorList>
    </citation>
    <scope>NUCLEOTIDE SEQUENCE</scope>
    <source>
        <strain evidence="4">SING2019-196</strain>
    </source>
</reference>
<dbReference type="PROSITE" id="PS51375">
    <property type="entry name" value="PPR"/>
    <property type="match status" value="3"/>
</dbReference>
<name>A0AAD3XXY2_NEPGR</name>
<dbReference type="FunFam" id="1.25.40.10:FF:000343">
    <property type="entry name" value="Pentatricopeptide repeat-containing protein At3g58590"/>
    <property type="match status" value="2"/>
</dbReference>
<comment type="similarity">
    <text evidence="1">Belongs to the PPR family. PCMP-H subfamily.</text>
</comment>
<dbReference type="EMBL" id="BSYO01000021">
    <property type="protein sequence ID" value="GMH20146.1"/>
    <property type="molecule type" value="Genomic_DNA"/>
</dbReference>
<evidence type="ECO:0000256" key="2">
    <source>
        <dbReference type="ARBA" id="ARBA00022737"/>
    </source>
</evidence>
<evidence type="ECO:0000313" key="5">
    <source>
        <dbReference type="Proteomes" id="UP001279734"/>
    </source>
</evidence>
<feature type="repeat" description="PPR" evidence="3">
    <location>
        <begin position="103"/>
        <end position="137"/>
    </location>
</feature>
<proteinExistence type="inferred from homology"/>
<sequence>MHILLQPSIWVPYPPNSQKSIPSSNTKSKWKSSLNSSCKLEYAQNSEPTLSFTSVIPIGSSCDGNNLLLNSWPQLLQISTRSQNLNLGQSIHAHLIKLGYKKDTFICNNLINFYSKFNKMNDAQQVFDEMPFRNTVSWTSLINGYSKINDAQTVFLLSHEMSENGELLNEHTCSVILRVCGVPEGLIMGEQVHGFAIKLGLYEDVVVGTSLISMYSKCGCLEDAEDVFRDLTYVDVQCLNLMILEYGKMANVEKVIASFVGLISCGLEPNDYTYTNVISVCCDNLAAEEGRQLHGLAIKSGSVGVTSVANAVITMYSNHGLVQESEKMLVGMVERNLISWTALLSGYVKNGLFGKAFRMFSEMLELGLSIDSSCLATVLDACSESKNCVLGLQLHGFLIKLGYLSDAYISTAMLDFYARNGNMRSATLAFHGIPEKGAASLNAILAGFKQTDIDREDPMVFFNQQRSAGIVPDMVTLSRLLSLSSICARLIRGKSLHAYIIKTGYESELSVSNALIAMYAKCGAVRDARHVFNNINGHDTVSWNTIISAFALSGQGNEALLMFEQMKRLGYSPDKITVLAVLQACSYSGLMEDGFQLFEEMESKYGIRPVFEHFVCMVDLLGRSGLLSEALHFISGSPFSDSIMLWRSLVHICKLRRDSRVGKVASKHLIDLAPKDAGSYMLVANLYAGEGMFGEAAKVKAMMNELEISKETGCSWIEIENKVHRFMANSGDHPAILDLLEGG</sequence>
<evidence type="ECO:0000313" key="4">
    <source>
        <dbReference type="EMBL" id="GMH20146.1"/>
    </source>
</evidence>
<dbReference type="InterPro" id="IPR046848">
    <property type="entry name" value="E_motif"/>
</dbReference>
<keyword evidence="5" id="KW-1185">Reference proteome</keyword>
<dbReference type="FunFam" id="1.25.40.10:FF:001093">
    <property type="entry name" value="Pentatricopeptide repeat-containing protein At2g34400"/>
    <property type="match status" value="1"/>
</dbReference>